<keyword evidence="3" id="KW-1185">Reference proteome</keyword>
<organism evidence="2 3">
    <name type="scientific">Metabacillus halosaccharovorans</name>
    <dbReference type="NCBI Taxonomy" id="930124"/>
    <lineage>
        <taxon>Bacteria</taxon>
        <taxon>Bacillati</taxon>
        <taxon>Bacillota</taxon>
        <taxon>Bacilli</taxon>
        <taxon>Bacillales</taxon>
        <taxon>Bacillaceae</taxon>
        <taxon>Metabacillus</taxon>
    </lineage>
</organism>
<evidence type="ECO:0000313" key="3">
    <source>
        <dbReference type="Proteomes" id="UP001526147"/>
    </source>
</evidence>
<gene>
    <name evidence="2" type="ORF">OIH86_12490</name>
</gene>
<dbReference type="Proteomes" id="UP001526147">
    <property type="component" value="Unassembled WGS sequence"/>
</dbReference>
<feature type="transmembrane region" description="Helical" evidence="1">
    <location>
        <begin position="7"/>
        <end position="23"/>
    </location>
</feature>
<evidence type="ECO:0000256" key="1">
    <source>
        <dbReference type="SAM" id="Phobius"/>
    </source>
</evidence>
<dbReference type="EMBL" id="JAOYEY010000038">
    <property type="protein sequence ID" value="MCV9886456.1"/>
    <property type="molecule type" value="Genomic_DNA"/>
</dbReference>
<keyword evidence="1" id="KW-0812">Transmembrane</keyword>
<reference evidence="2 3" key="1">
    <citation type="submission" date="2022-10" db="EMBL/GenBank/DDBJ databases">
        <title>Draft genome assembly of moderately radiation resistant bacterium Metabacillus halosaccharovorans.</title>
        <authorList>
            <person name="Pal S."/>
            <person name="Gopinathan A."/>
        </authorList>
    </citation>
    <scope>NUCLEOTIDE SEQUENCE [LARGE SCALE GENOMIC DNA]</scope>
    <source>
        <strain evidence="2 3">VITHBRA001</strain>
    </source>
</reference>
<protein>
    <submittedName>
        <fullName evidence="2">Uncharacterized protein</fullName>
    </submittedName>
</protein>
<sequence length="55" mass="6016">MRSPKGLLIGSVITDIVLIIYLFTLIEEIGLGFVIFLSALLVGATFLTYKLTSKI</sequence>
<name>A0ABT3DHU3_9BACI</name>
<proteinExistence type="predicted"/>
<keyword evidence="1" id="KW-0472">Membrane</keyword>
<keyword evidence="1" id="KW-1133">Transmembrane helix</keyword>
<accession>A0ABT3DHU3</accession>
<comment type="caution">
    <text evidence="2">The sequence shown here is derived from an EMBL/GenBank/DDBJ whole genome shotgun (WGS) entry which is preliminary data.</text>
</comment>
<dbReference type="RefSeq" id="WP_251683259.1">
    <property type="nucleotide sequence ID" value="NZ_JAMAWP010000007.1"/>
</dbReference>
<feature type="transmembrane region" description="Helical" evidence="1">
    <location>
        <begin position="29"/>
        <end position="49"/>
    </location>
</feature>
<evidence type="ECO:0000313" key="2">
    <source>
        <dbReference type="EMBL" id="MCV9886456.1"/>
    </source>
</evidence>